<feature type="region of interest" description="Disordered" evidence="1">
    <location>
        <begin position="71"/>
        <end position="105"/>
    </location>
</feature>
<organism evidence="3 4">
    <name type="scientific">Asparagus officinalis</name>
    <name type="common">Garden asparagus</name>
    <dbReference type="NCBI Taxonomy" id="4686"/>
    <lineage>
        <taxon>Eukaryota</taxon>
        <taxon>Viridiplantae</taxon>
        <taxon>Streptophyta</taxon>
        <taxon>Embryophyta</taxon>
        <taxon>Tracheophyta</taxon>
        <taxon>Spermatophyta</taxon>
        <taxon>Magnoliopsida</taxon>
        <taxon>Liliopsida</taxon>
        <taxon>Asparagales</taxon>
        <taxon>Asparagaceae</taxon>
        <taxon>Asparagoideae</taxon>
        <taxon>Asparagus</taxon>
    </lineage>
</organism>
<evidence type="ECO:0000256" key="1">
    <source>
        <dbReference type="SAM" id="MobiDB-lite"/>
    </source>
</evidence>
<gene>
    <name evidence="3" type="ORF">A4U43_C09F13870</name>
</gene>
<dbReference type="InterPro" id="IPR018222">
    <property type="entry name" value="Nuclear_transport_factor_2_euk"/>
</dbReference>
<dbReference type="Pfam" id="PF03470">
    <property type="entry name" value="zf-XS"/>
    <property type="match status" value="1"/>
</dbReference>
<dbReference type="Proteomes" id="UP000243459">
    <property type="component" value="Chromosome 9"/>
</dbReference>
<protein>
    <recommendedName>
        <fullName evidence="2">NTF2 domain-containing protein</fullName>
    </recommendedName>
</protein>
<name>A0A5P1EAG7_ASPOF</name>
<evidence type="ECO:0000313" key="4">
    <source>
        <dbReference type="Proteomes" id="UP000243459"/>
    </source>
</evidence>
<sequence length="216" mass="23876">MDPDDVAKAFVGHYYRTFDSNRAGLGGLYQDASMLTFEGDKIQGAQAIVGKLMSLPFQQCVHNVSTIDPPAASSSSSAVRSSSPASSTNSSSARGLDKSAIMDNISPRGKNVDDIISSQFEDNAEMEQFLDNQDNSINYEIFLLEQLQNNNKRVITEMKLLCPYCNGEKGWTYGELLEHAKENCEGKSTKINKFRAKHGALMEFLLNDLAILNIYK</sequence>
<reference evidence="4" key="1">
    <citation type="journal article" date="2017" name="Nat. Commun.">
        <title>The asparagus genome sheds light on the origin and evolution of a young Y chromosome.</title>
        <authorList>
            <person name="Harkess A."/>
            <person name="Zhou J."/>
            <person name="Xu C."/>
            <person name="Bowers J.E."/>
            <person name="Van der Hulst R."/>
            <person name="Ayyampalayam S."/>
            <person name="Mercati F."/>
            <person name="Riccardi P."/>
            <person name="McKain M.R."/>
            <person name="Kakrana A."/>
            <person name="Tang H."/>
            <person name="Ray J."/>
            <person name="Groenendijk J."/>
            <person name="Arikit S."/>
            <person name="Mathioni S.M."/>
            <person name="Nakano M."/>
            <person name="Shan H."/>
            <person name="Telgmann-Rauber A."/>
            <person name="Kanno A."/>
            <person name="Yue Z."/>
            <person name="Chen H."/>
            <person name="Li W."/>
            <person name="Chen Y."/>
            <person name="Xu X."/>
            <person name="Zhang Y."/>
            <person name="Luo S."/>
            <person name="Chen H."/>
            <person name="Gao J."/>
            <person name="Mao Z."/>
            <person name="Pires J.C."/>
            <person name="Luo M."/>
            <person name="Kudrna D."/>
            <person name="Wing R.A."/>
            <person name="Meyers B.C."/>
            <person name="Yi K."/>
            <person name="Kong H."/>
            <person name="Lavrijsen P."/>
            <person name="Sunseri F."/>
            <person name="Falavigna A."/>
            <person name="Ye Y."/>
            <person name="Leebens-Mack J.H."/>
            <person name="Chen G."/>
        </authorList>
    </citation>
    <scope>NUCLEOTIDE SEQUENCE [LARGE SCALE GENOMIC DNA]</scope>
    <source>
        <strain evidence="4">cv. DH0086</strain>
    </source>
</reference>
<dbReference type="Pfam" id="PF02136">
    <property type="entry name" value="NTF2"/>
    <property type="match status" value="1"/>
</dbReference>
<feature type="compositionally biased region" description="Low complexity" evidence="1">
    <location>
        <begin position="71"/>
        <end position="93"/>
    </location>
</feature>
<dbReference type="SUPFAM" id="SSF54427">
    <property type="entry name" value="NTF2-like"/>
    <property type="match status" value="1"/>
</dbReference>
<dbReference type="CDD" id="cd00780">
    <property type="entry name" value="NTF2"/>
    <property type="match status" value="1"/>
</dbReference>
<dbReference type="InterPro" id="IPR002075">
    <property type="entry name" value="NTF2_dom"/>
</dbReference>
<dbReference type="PANTHER" id="PTHR12612">
    <property type="entry name" value="NUCLEAR TRANSPORT FACTOR 2"/>
    <property type="match status" value="1"/>
</dbReference>
<dbReference type="EMBL" id="CM007389">
    <property type="protein sequence ID" value="ONK58515.1"/>
    <property type="molecule type" value="Genomic_DNA"/>
</dbReference>
<dbReference type="AlphaFoldDB" id="A0A5P1EAG7"/>
<proteinExistence type="predicted"/>
<dbReference type="Gene3D" id="3.10.450.50">
    <property type="match status" value="1"/>
</dbReference>
<keyword evidence="4" id="KW-1185">Reference proteome</keyword>
<dbReference type="GO" id="GO:0006913">
    <property type="term" value="P:nucleocytoplasmic transport"/>
    <property type="evidence" value="ECO:0007669"/>
    <property type="project" value="InterPro"/>
</dbReference>
<dbReference type="InterPro" id="IPR005381">
    <property type="entry name" value="Znf-XS_domain"/>
</dbReference>
<dbReference type="InterPro" id="IPR045875">
    <property type="entry name" value="NTF2"/>
</dbReference>
<dbReference type="GO" id="GO:0031047">
    <property type="term" value="P:regulatory ncRNA-mediated gene silencing"/>
    <property type="evidence" value="ECO:0007669"/>
    <property type="project" value="InterPro"/>
</dbReference>
<accession>A0A5P1EAG7</accession>
<dbReference type="Gramene" id="ONK58515">
    <property type="protein sequence ID" value="ONK58515"/>
    <property type="gene ID" value="A4U43_C09F13870"/>
</dbReference>
<evidence type="ECO:0000259" key="2">
    <source>
        <dbReference type="PROSITE" id="PS50177"/>
    </source>
</evidence>
<feature type="domain" description="NTF2" evidence="2">
    <location>
        <begin position="6"/>
        <end position="79"/>
    </location>
</feature>
<evidence type="ECO:0000313" key="3">
    <source>
        <dbReference type="EMBL" id="ONK58515.1"/>
    </source>
</evidence>
<dbReference type="InterPro" id="IPR032710">
    <property type="entry name" value="NTF2-like_dom_sf"/>
</dbReference>
<dbReference type="PROSITE" id="PS50177">
    <property type="entry name" value="NTF2_DOMAIN"/>
    <property type="match status" value="1"/>
</dbReference>